<comment type="caution">
    <text evidence="1">The sequence shown here is derived from an EMBL/GenBank/DDBJ whole genome shotgun (WGS) entry which is preliminary data.</text>
</comment>
<dbReference type="RefSeq" id="WP_237867961.1">
    <property type="nucleotide sequence ID" value="NZ_JAKLTR010000001.1"/>
</dbReference>
<evidence type="ECO:0000313" key="2">
    <source>
        <dbReference type="Proteomes" id="UP001165367"/>
    </source>
</evidence>
<keyword evidence="2" id="KW-1185">Reference proteome</keyword>
<name>A0ABS9KK80_9BACT</name>
<dbReference type="EMBL" id="JAKLTR010000001">
    <property type="protein sequence ID" value="MCG2612732.1"/>
    <property type="molecule type" value="Genomic_DNA"/>
</dbReference>
<reference evidence="1" key="1">
    <citation type="submission" date="2022-01" db="EMBL/GenBank/DDBJ databases">
        <authorList>
            <person name="Jo J.-H."/>
            <person name="Im W.-T."/>
        </authorList>
    </citation>
    <scope>NUCLEOTIDE SEQUENCE</scope>
    <source>
        <strain evidence="1">NA20</strain>
    </source>
</reference>
<gene>
    <name evidence="1" type="ORF">LZZ85_00510</name>
</gene>
<accession>A0ABS9KK80</accession>
<evidence type="ECO:0008006" key="3">
    <source>
        <dbReference type="Google" id="ProtNLM"/>
    </source>
</evidence>
<sequence length="419" mass="46633">MKKQEKSPIIFTSTLRYLALKPISMIHSFYFHSKFATLFIAVAFCITSYSQYNPGKELVIIPCKTGTLFIDGVEIGPIEADDAFRKKLTYGEHYLQLKTGAEKVNQTVTIDSLSKGIIRIGCEAAASSGQASNSKRLLEKQINLTGLIAAETDENMFALDSGDEIILNCDVLNKKGSVNITIQEYDKKIVIYQKERVSLVAGERIRVPARGVYQLMLQTQAFLGKDVQVTIDRIPGANSRADFNTIVKMVYDTIQTPFLTTRGRVYSTTNGKSSKVVVPVQLPPNANYWVYWIGLGEQSVNELKSMATNLAKVSRVIYPDPLVYYGLKLITALPVLNAPSTVTYFFTDNRNADAFIRSQPSVRFGDLPMGNNISNAYNIVNKSKSDLALVLFNESSFTGVDFEVRAVAFMVKPRFVIQD</sequence>
<evidence type="ECO:0000313" key="1">
    <source>
        <dbReference type="EMBL" id="MCG2612732.1"/>
    </source>
</evidence>
<protein>
    <recommendedName>
        <fullName evidence="3">PEGA domain-containing protein</fullName>
    </recommendedName>
</protein>
<organism evidence="1 2">
    <name type="scientific">Terrimonas ginsenosidimutans</name>
    <dbReference type="NCBI Taxonomy" id="2908004"/>
    <lineage>
        <taxon>Bacteria</taxon>
        <taxon>Pseudomonadati</taxon>
        <taxon>Bacteroidota</taxon>
        <taxon>Chitinophagia</taxon>
        <taxon>Chitinophagales</taxon>
        <taxon>Chitinophagaceae</taxon>
        <taxon>Terrimonas</taxon>
    </lineage>
</organism>
<dbReference type="Proteomes" id="UP001165367">
    <property type="component" value="Unassembled WGS sequence"/>
</dbReference>
<proteinExistence type="predicted"/>